<dbReference type="Gene3D" id="1.10.287.1880">
    <property type="match status" value="1"/>
</dbReference>
<dbReference type="Gene3D" id="1.20.58.730">
    <property type="match status" value="1"/>
</dbReference>
<evidence type="ECO:0000256" key="5">
    <source>
        <dbReference type="ARBA" id="ARBA00022776"/>
    </source>
</evidence>
<dbReference type="GO" id="GO:1990423">
    <property type="term" value="C:RZZ complex"/>
    <property type="evidence" value="ECO:0007669"/>
    <property type="project" value="UniProtKB-UniRule"/>
</dbReference>
<dbReference type="AlphaFoldDB" id="A0A0R3PBD7"/>
<accession>A0A0R3PBD7</accession>
<evidence type="ECO:0000313" key="11">
    <source>
        <dbReference type="Proteomes" id="UP000267027"/>
    </source>
</evidence>
<dbReference type="OMA" id="TDKVWNI"/>
<dbReference type="Pfam" id="PF09817">
    <property type="entry name" value="Zwilch"/>
    <property type="match status" value="1"/>
</dbReference>
<keyword evidence="6 9" id="KW-0995">Kinetochore</keyword>
<evidence type="ECO:0000256" key="7">
    <source>
        <dbReference type="ARBA" id="ARBA00023306"/>
    </source>
</evidence>
<evidence type="ECO:0000313" key="10">
    <source>
        <dbReference type="EMBL" id="VDM52582.1"/>
    </source>
</evidence>
<dbReference type="GO" id="GO:0007094">
    <property type="term" value="P:mitotic spindle assembly checkpoint signaling"/>
    <property type="evidence" value="ECO:0007669"/>
    <property type="project" value="UniProtKB-UniRule"/>
</dbReference>
<dbReference type="WBParaSite" id="ACOC_0000099601-mRNA-1">
    <property type="protein sequence ID" value="ACOC_0000099601-mRNA-1"/>
    <property type="gene ID" value="ACOC_0000099601"/>
</dbReference>
<dbReference type="PANTHER" id="PTHR15995:SF1">
    <property type="entry name" value="PROTEIN ZWILCH HOMOLOG"/>
    <property type="match status" value="1"/>
</dbReference>
<dbReference type="InterPro" id="IPR018630">
    <property type="entry name" value="Zwilch"/>
</dbReference>
<gene>
    <name evidence="10" type="ORF">ACOC_LOCUS997</name>
</gene>
<dbReference type="PANTHER" id="PTHR15995">
    <property type="entry name" value="PROTEIN ZWILCH HOMOLOG"/>
    <property type="match status" value="1"/>
</dbReference>
<comment type="similarity">
    <text evidence="2 9">Belongs to the ZWILCH family.</text>
</comment>
<keyword evidence="11" id="KW-1185">Reference proteome</keyword>
<keyword evidence="4 9" id="KW-0132">Cell division</keyword>
<evidence type="ECO:0000256" key="3">
    <source>
        <dbReference type="ARBA" id="ARBA00022454"/>
    </source>
</evidence>
<dbReference type="GO" id="GO:0051301">
    <property type="term" value="P:cell division"/>
    <property type="evidence" value="ECO:0007669"/>
    <property type="project" value="UniProtKB-UniRule"/>
</dbReference>
<dbReference type="EMBL" id="UYYA01000127">
    <property type="protein sequence ID" value="VDM52582.1"/>
    <property type="molecule type" value="Genomic_DNA"/>
</dbReference>
<dbReference type="OrthoDB" id="5556307at2759"/>
<comment type="subunit">
    <text evidence="9">Component of the RZZ complex.</text>
</comment>
<evidence type="ECO:0000256" key="4">
    <source>
        <dbReference type="ARBA" id="ARBA00022618"/>
    </source>
</evidence>
<keyword evidence="7 9" id="KW-0131">Cell cycle</keyword>
<dbReference type="Proteomes" id="UP000267027">
    <property type="component" value="Unassembled WGS sequence"/>
</dbReference>
<proteinExistence type="inferred from homology"/>
<reference evidence="10 11" key="2">
    <citation type="submission" date="2018-11" db="EMBL/GenBank/DDBJ databases">
        <authorList>
            <consortium name="Pathogen Informatics"/>
        </authorList>
    </citation>
    <scope>NUCLEOTIDE SEQUENCE [LARGE SCALE GENOMIC DNA]</scope>
    <source>
        <strain evidence="10 11">Costa Rica</strain>
    </source>
</reference>
<name>A0A0R3PBD7_ANGCS</name>
<evidence type="ECO:0000313" key="12">
    <source>
        <dbReference type="WBParaSite" id="ACOC_0000099601-mRNA-1"/>
    </source>
</evidence>
<evidence type="ECO:0000256" key="8">
    <source>
        <dbReference type="ARBA" id="ARBA00023328"/>
    </source>
</evidence>
<sequence length="599" mass="68664">MTEILDHKELNSERRKDAGGLSGFLLLDKFRVRVCRTVDVPILMDCPFLDHPQMVVIDMPTVEKSAVERETNDSTEHEMSTDGPLNFDFLSLEKLEQQCKLNGGGSCFPGCPMITSTSYFDCNPLDAPTAFDLRNRLMRQKLPALLDKTLLDLPICIIANAKDLLRTTFVGFHSSSSKITTFHTRDLGRYGDLSEHVLRNLHHRFEGLESRSKGRKGRTWQILEKRSWFCDAGKFPCNMKLTFKWEETMSENYLCRPPLSASALFYVAPGWKDERIALFESTKELEYLLLMANVLDSGSVMVWPTADENTSENMLTEVRNLIMQYRVPNDDIQRALHDIRHLDFTELLWDILKRCVDFNNLVAALSIVFDALKDRAINAVLHDDNRSTIARLVHDSHSQNLMLPRLEALTPIQILLEIGIERFRRDMVEAYITAGLVTSIADLEFKSGMNATPEERARDLLPFHLALQTIFEMKRHVALPPHMLIKMTRSVVTRYRSSPITDFAKVSFEAAVPMIYVGQGLFRKLPDLWTYETTYSSESSIVAHTFLNFTPRPQLRFLENRELTEIDRTGVQGSDRRNAFQCTHTTFSCLDVEDYDGWG</sequence>
<evidence type="ECO:0000256" key="6">
    <source>
        <dbReference type="ARBA" id="ARBA00022838"/>
    </source>
</evidence>
<dbReference type="STRING" id="334426.A0A0R3PBD7"/>
<evidence type="ECO:0000256" key="9">
    <source>
        <dbReference type="RuleBase" id="RU369076"/>
    </source>
</evidence>
<organism evidence="12">
    <name type="scientific">Angiostrongylus costaricensis</name>
    <name type="common">Nematode worm</name>
    <dbReference type="NCBI Taxonomy" id="334426"/>
    <lineage>
        <taxon>Eukaryota</taxon>
        <taxon>Metazoa</taxon>
        <taxon>Ecdysozoa</taxon>
        <taxon>Nematoda</taxon>
        <taxon>Chromadorea</taxon>
        <taxon>Rhabditida</taxon>
        <taxon>Rhabditina</taxon>
        <taxon>Rhabditomorpha</taxon>
        <taxon>Strongyloidea</taxon>
        <taxon>Metastrongylidae</taxon>
        <taxon>Angiostrongylus</taxon>
    </lineage>
</organism>
<evidence type="ECO:0000256" key="1">
    <source>
        <dbReference type="ARBA" id="ARBA00004629"/>
    </source>
</evidence>
<reference evidence="12" key="1">
    <citation type="submission" date="2017-02" db="UniProtKB">
        <authorList>
            <consortium name="WormBaseParasite"/>
        </authorList>
    </citation>
    <scope>IDENTIFICATION</scope>
</reference>
<comment type="subcellular location">
    <subcellularLocation>
        <location evidence="1 9">Chromosome</location>
        <location evidence="1 9">Centromere</location>
        <location evidence="1 9">Kinetochore</location>
    </subcellularLocation>
</comment>
<evidence type="ECO:0000256" key="2">
    <source>
        <dbReference type="ARBA" id="ARBA00009062"/>
    </source>
</evidence>
<keyword evidence="3 9" id="KW-0158">Chromosome</keyword>
<protein>
    <recommendedName>
        <fullName evidence="9">Protein zwilch</fullName>
    </recommendedName>
</protein>
<keyword evidence="5 9" id="KW-0498">Mitosis</keyword>
<comment type="function">
    <text evidence="9">Essential component of the mitotic checkpoint, which prevents cells from prematurely exiting mitosis. Required for the assembly of the dynein-dynactin and MAD1-MAD2 complexes onto kinetochores. Its function related to the spindle assembly machinery is proposed to depend on its association in the mitotic RZZ complex.</text>
</comment>
<keyword evidence="8 9" id="KW-0137">Centromere</keyword>
<dbReference type="GO" id="GO:0034501">
    <property type="term" value="P:protein localization to kinetochore"/>
    <property type="evidence" value="ECO:0007669"/>
    <property type="project" value="UniProtKB-UniRule"/>
</dbReference>